<dbReference type="OrthoDB" id="9820795at2"/>
<evidence type="ECO:0000313" key="2">
    <source>
        <dbReference type="EMBL" id="TLM96704.1"/>
    </source>
</evidence>
<accession>A0A5R8WX02</accession>
<keyword evidence="3" id="KW-1185">Reference proteome</keyword>
<evidence type="ECO:0000313" key="3">
    <source>
        <dbReference type="Proteomes" id="UP000305517"/>
    </source>
</evidence>
<proteinExistence type="predicted"/>
<protein>
    <submittedName>
        <fullName evidence="2">PorT family protein</fullName>
    </submittedName>
</protein>
<dbReference type="Proteomes" id="UP000305517">
    <property type="component" value="Unassembled WGS sequence"/>
</dbReference>
<feature type="signal peptide" evidence="1">
    <location>
        <begin position="1"/>
        <end position="19"/>
    </location>
</feature>
<dbReference type="EMBL" id="VAJM01000001">
    <property type="protein sequence ID" value="TLM96704.1"/>
    <property type="molecule type" value="Genomic_DNA"/>
</dbReference>
<organism evidence="2 3">
    <name type="scientific">Hymenobacter jeollabukensis</name>
    <dbReference type="NCBI Taxonomy" id="2025313"/>
    <lineage>
        <taxon>Bacteria</taxon>
        <taxon>Pseudomonadati</taxon>
        <taxon>Bacteroidota</taxon>
        <taxon>Cytophagia</taxon>
        <taxon>Cytophagales</taxon>
        <taxon>Hymenobacteraceae</taxon>
        <taxon>Hymenobacter</taxon>
    </lineage>
</organism>
<name>A0A5R8WX02_9BACT</name>
<feature type="chain" id="PRO_5024368685" evidence="1">
    <location>
        <begin position="20"/>
        <end position="251"/>
    </location>
</feature>
<gene>
    <name evidence="2" type="ORF">FDY95_01540</name>
</gene>
<comment type="caution">
    <text evidence="2">The sequence shown here is derived from an EMBL/GenBank/DDBJ whole genome shotgun (WGS) entry which is preliminary data.</text>
</comment>
<sequence length="251" mass="27241">MHRLLFPLAVCLTALPLTAVAQRAWHLGLTAAAARSGFTDRVELTFRPLDGSAGVNPGYGSGPAATATYHLGLQISGELTDRLTLEIEPRYWRLRHEYQLTLGQPPNQTYINGRVVGGTVQLPLGLRWRFGRPGSLQPHLLGRVVSGLTQTAVEPPRLVPNSRTPSLLSIGLDGVGLHWQLGLEGGIGVVVRQRVGLNLLYYHGLRPTRLARPDALLLYEANDGGQYLYTAQGVLAGRLNALSLQAVAYFN</sequence>
<dbReference type="AlphaFoldDB" id="A0A5R8WX02"/>
<dbReference type="RefSeq" id="WP_138074958.1">
    <property type="nucleotide sequence ID" value="NZ_VAJM01000001.1"/>
</dbReference>
<keyword evidence="1" id="KW-0732">Signal</keyword>
<evidence type="ECO:0000256" key="1">
    <source>
        <dbReference type="SAM" id="SignalP"/>
    </source>
</evidence>
<reference evidence="2 3" key="1">
    <citation type="submission" date="2019-05" db="EMBL/GenBank/DDBJ databases">
        <title>Hymenobacter edaphi sp. nov., isolated from abandoned arsenic-contaminated farmland soil.</title>
        <authorList>
            <person name="Nie L."/>
        </authorList>
    </citation>
    <scope>NUCLEOTIDE SEQUENCE [LARGE SCALE GENOMIC DNA]</scope>
    <source>
        <strain evidence="2 3">1-3-3-8</strain>
    </source>
</reference>